<keyword evidence="2" id="KW-0809">Transit peptide</keyword>
<evidence type="ECO:0000256" key="3">
    <source>
        <dbReference type="SAM" id="Coils"/>
    </source>
</evidence>
<feature type="region of interest" description="Disordered" evidence="4">
    <location>
        <begin position="82"/>
        <end position="120"/>
    </location>
</feature>
<evidence type="ECO:0000259" key="5">
    <source>
        <dbReference type="Pfam" id="PF00472"/>
    </source>
</evidence>
<organism evidence="6 7">
    <name type="scientific">Candidatus Wildermuthbacteria bacterium RIFCSPHIGHO2_02_FULL_45_25</name>
    <dbReference type="NCBI Taxonomy" id="1802450"/>
    <lineage>
        <taxon>Bacteria</taxon>
        <taxon>Candidatus Wildermuthiibacteriota</taxon>
    </lineage>
</organism>
<name>A0A1G2QZ57_9BACT</name>
<evidence type="ECO:0000256" key="1">
    <source>
        <dbReference type="ARBA" id="ARBA00010835"/>
    </source>
</evidence>
<evidence type="ECO:0000313" key="7">
    <source>
        <dbReference type="Proteomes" id="UP000178092"/>
    </source>
</evidence>
<evidence type="ECO:0000256" key="2">
    <source>
        <dbReference type="ARBA" id="ARBA00022946"/>
    </source>
</evidence>
<feature type="coiled-coil region" evidence="3">
    <location>
        <begin position="54"/>
        <end position="81"/>
    </location>
</feature>
<dbReference type="EMBL" id="MHTV01000043">
    <property type="protein sequence ID" value="OHA65638.1"/>
    <property type="molecule type" value="Genomic_DNA"/>
</dbReference>
<dbReference type="InterPro" id="IPR000352">
    <property type="entry name" value="Pep_chain_release_fac_I"/>
</dbReference>
<dbReference type="Pfam" id="PF00472">
    <property type="entry name" value="RF-1"/>
    <property type="match status" value="1"/>
</dbReference>
<accession>A0A1G2QZ57</accession>
<dbReference type="InterPro" id="IPR052405">
    <property type="entry name" value="Mito_Transl_Release_Factor"/>
</dbReference>
<dbReference type="Gene3D" id="3.30.160.20">
    <property type="match status" value="1"/>
</dbReference>
<dbReference type="PANTHER" id="PTHR46203:SF1">
    <property type="entry name" value="MITOCHONDRIAL TRANSLATION RELEASE FACTOR IN RESCUE"/>
    <property type="match status" value="1"/>
</dbReference>
<reference evidence="6 7" key="1">
    <citation type="journal article" date="2016" name="Nat. Commun.">
        <title>Thousands of microbial genomes shed light on interconnected biogeochemical processes in an aquifer system.</title>
        <authorList>
            <person name="Anantharaman K."/>
            <person name="Brown C.T."/>
            <person name="Hug L.A."/>
            <person name="Sharon I."/>
            <person name="Castelle C.J."/>
            <person name="Probst A.J."/>
            <person name="Thomas B.C."/>
            <person name="Singh A."/>
            <person name="Wilkins M.J."/>
            <person name="Karaoz U."/>
            <person name="Brodie E.L."/>
            <person name="Williams K.H."/>
            <person name="Hubbard S.S."/>
            <person name="Banfield J.F."/>
        </authorList>
    </citation>
    <scope>NUCLEOTIDE SEQUENCE [LARGE SCALE GENOMIC DNA]</scope>
</reference>
<feature type="domain" description="Prokaryotic-type class I peptide chain release factors" evidence="5">
    <location>
        <begin position="17"/>
        <end position="112"/>
    </location>
</feature>
<dbReference type="InterPro" id="IPR045853">
    <property type="entry name" value="Pep_chain_release_fac_I_sf"/>
</dbReference>
<evidence type="ECO:0000256" key="4">
    <source>
        <dbReference type="SAM" id="MobiDB-lite"/>
    </source>
</evidence>
<feature type="compositionally biased region" description="Basic residues" evidence="4">
    <location>
        <begin position="92"/>
        <end position="120"/>
    </location>
</feature>
<proteinExistence type="inferred from homology"/>
<dbReference type="GO" id="GO:0003747">
    <property type="term" value="F:translation release factor activity"/>
    <property type="evidence" value="ECO:0007669"/>
    <property type="project" value="InterPro"/>
</dbReference>
<comment type="caution">
    <text evidence="6">The sequence shown here is derived from an EMBL/GenBank/DDBJ whole genome shotgun (WGS) entry which is preliminary data.</text>
</comment>
<dbReference type="AlphaFoldDB" id="A0A1G2QZ57"/>
<gene>
    <name evidence="6" type="ORF">A3C04_01560</name>
</gene>
<evidence type="ECO:0000313" key="6">
    <source>
        <dbReference type="EMBL" id="OHA65638.1"/>
    </source>
</evidence>
<dbReference type="PANTHER" id="PTHR46203">
    <property type="entry name" value="PROBABLE PEPTIDE CHAIN RELEASE FACTOR C12ORF65"/>
    <property type="match status" value="1"/>
</dbReference>
<sequence>MTEGNTAYPTDEESLREDTDVQFFIGSGKGGQNRNKVETAVRLFHRPSKIMVVAQRQRSQAQNLQDAFARLKEKLEELNTPALERIPTKVPRSSKKKRLQTKRVRSGIKQDRRRPKIDEE</sequence>
<dbReference type="SUPFAM" id="SSF75620">
    <property type="entry name" value="Release factor"/>
    <property type="match status" value="1"/>
</dbReference>
<protein>
    <recommendedName>
        <fullName evidence="5">Prokaryotic-type class I peptide chain release factors domain-containing protein</fullName>
    </recommendedName>
</protein>
<keyword evidence="3" id="KW-0175">Coiled coil</keyword>
<dbReference type="Proteomes" id="UP000178092">
    <property type="component" value="Unassembled WGS sequence"/>
</dbReference>
<comment type="similarity">
    <text evidence="1">Belongs to the prokaryotic/mitochondrial release factor family.</text>
</comment>